<proteinExistence type="predicted"/>
<dbReference type="KEGG" id="lit:FPZ52_10950"/>
<name>A0A5B8I842_9RHOB</name>
<evidence type="ECO:0000313" key="3">
    <source>
        <dbReference type="EMBL" id="QDY70085.1"/>
    </source>
</evidence>
<dbReference type="InterPro" id="IPR043605">
    <property type="entry name" value="DUF883_C"/>
</dbReference>
<sequence>MMQQLEFVEMATRNTASKTDAPSVEDLAAQLDTLRGDIAHLTELMGDYGKDRVNKAGATAQKHAADLRARAEHDAERLQAQANEFAHDAEAFMRERPATTLGMAAALGFLVGILTSRR</sequence>
<organism evidence="3 4">
    <name type="scientific">Qingshengfaniella alkalisoli</name>
    <dbReference type="NCBI Taxonomy" id="2599296"/>
    <lineage>
        <taxon>Bacteria</taxon>
        <taxon>Pseudomonadati</taxon>
        <taxon>Pseudomonadota</taxon>
        <taxon>Alphaproteobacteria</taxon>
        <taxon>Rhodobacterales</taxon>
        <taxon>Paracoccaceae</taxon>
        <taxon>Qingshengfaniella</taxon>
    </lineage>
</organism>
<dbReference type="SUPFAM" id="SSF58113">
    <property type="entry name" value="Apolipoprotein A-I"/>
    <property type="match status" value="1"/>
</dbReference>
<keyword evidence="4" id="KW-1185">Reference proteome</keyword>
<reference evidence="3 4" key="1">
    <citation type="submission" date="2019-07" db="EMBL/GenBank/DDBJ databases">
        <title>Litoreibacter alkalisoli sp. nov., isolated from saline-alkaline soil.</title>
        <authorList>
            <person name="Wang S."/>
            <person name="Xu L."/>
            <person name="Xing Y.-T."/>
            <person name="Sun J.-Q."/>
        </authorList>
    </citation>
    <scope>NUCLEOTIDE SEQUENCE [LARGE SCALE GENOMIC DNA]</scope>
    <source>
        <strain evidence="3 4">LN3S51</strain>
    </source>
</reference>
<dbReference type="Proteomes" id="UP000318483">
    <property type="component" value="Chromosome"/>
</dbReference>
<dbReference type="Pfam" id="PF19029">
    <property type="entry name" value="DUF883_C"/>
    <property type="match status" value="1"/>
</dbReference>
<evidence type="ECO:0000313" key="4">
    <source>
        <dbReference type="Proteomes" id="UP000318483"/>
    </source>
</evidence>
<feature type="coiled-coil region" evidence="1">
    <location>
        <begin position="68"/>
        <end position="95"/>
    </location>
</feature>
<keyword evidence="1" id="KW-0175">Coiled coil</keyword>
<dbReference type="PANTHER" id="PTHR35893">
    <property type="entry name" value="INNER MEMBRANE PROTEIN-RELATED"/>
    <property type="match status" value="1"/>
</dbReference>
<gene>
    <name evidence="3" type="ORF">FPZ52_10950</name>
</gene>
<dbReference type="EMBL" id="CP042261">
    <property type="protein sequence ID" value="QDY70085.1"/>
    <property type="molecule type" value="Genomic_DNA"/>
</dbReference>
<dbReference type="InterPro" id="IPR010279">
    <property type="entry name" value="YqjD/ElaB"/>
</dbReference>
<evidence type="ECO:0000256" key="1">
    <source>
        <dbReference type="SAM" id="Coils"/>
    </source>
</evidence>
<dbReference type="PANTHER" id="PTHR35893:SF3">
    <property type="entry name" value="INNER MEMBRANE PROTEIN"/>
    <property type="match status" value="1"/>
</dbReference>
<dbReference type="AlphaFoldDB" id="A0A5B8I842"/>
<accession>A0A5B8I842</accession>
<dbReference type="OrthoDB" id="8373403at2"/>
<protein>
    <submittedName>
        <fullName evidence="3">DUF883 domain-containing protein</fullName>
    </submittedName>
</protein>
<dbReference type="GO" id="GO:0043022">
    <property type="term" value="F:ribosome binding"/>
    <property type="evidence" value="ECO:0007669"/>
    <property type="project" value="InterPro"/>
</dbReference>
<feature type="domain" description="DUF883" evidence="2">
    <location>
        <begin position="89"/>
        <end position="118"/>
    </location>
</feature>
<evidence type="ECO:0000259" key="2">
    <source>
        <dbReference type="Pfam" id="PF19029"/>
    </source>
</evidence>